<dbReference type="CDD" id="cd17748">
    <property type="entry name" value="BRCT_DNA_ligase_like"/>
    <property type="match status" value="1"/>
</dbReference>
<dbReference type="EC" id="6.5.1.2" evidence="7"/>
<protein>
    <submittedName>
        <fullName evidence="7">DNA ligase</fullName>
        <ecNumber evidence="7">6.5.1.2</ecNumber>
    </submittedName>
</protein>
<name>A0A1W1D920_9ZZZZ</name>
<dbReference type="HAMAP" id="MF_01588">
    <property type="entry name" value="DNA_ligase_A"/>
    <property type="match status" value="1"/>
</dbReference>
<dbReference type="SUPFAM" id="SSF47781">
    <property type="entry name" value="RuvA domain 2-like"/>
    <property type="match status" value="1"/>
</dbReference>
<dbReference type="SUPFAM" id="SSF52113">
    <property type="entry name" value="BRCT domain"/>
    <property type="match status" value="1"/>
</dbReference>
<dbReference type="Pfam" id="PF03120">
    <property type="entry name" value="OB_DNA_ligase"/>
    <property type="match status" value="1"/>
</dbReference>
<accession>A0A1W1D920</accession>
<dbReference type="SUPFAM" id="SSF50249">
    <property type="entry name" value="Nucleic acid-binding proteins"/>
    <property type="match status" value="1"/>
</dbReference>
<evidence type="ECO:0000256" key="1">
    <source>
        <dbReference type="ARBA" id="ARBA00022598"/>
    </source>
</evidence>
<dbReference type="EMBL" id="FPHR01000011">
    <property type="protein sequence ID" value="SFV76926.1"/>
    <property type="molecule type" value="Genomic_DNA"/>
</dbReference>
<dbReference type="InterPro" id="IPR012340">
    <property type="entry name" value="NA-bd_OB-fold"/>
</dbReference>
<dbReference type="SUPFAM" id="SSF56091">
    <property type="entry name" value="DNA ligase/mRNA capping enzyme, catalytic domain"/>
    <property type="match status" value="1"/>
</dbReference>
<dbReference type="GO" id="GO:0003911">
    <property type="term" value="F:DNA ligase (NAD+) activity"/>
    <property type="evidence" value="ECO:0007669"/>
    <property type="project" value="UniProtKB-EC"/>
</dbReference>
<evidence type="ECO:0000256" key="3">
    <source>
        <dbReference type="ARBA" id="ARBA00022723"/>
    </source>
</evidence>
<dbReference type="Pfam" id="PF00533">
    <property type="entry name" value="BRCT"/>
    <property type="match status" value="1"/>
</dbReference>
<evidence type="ECO:0000259" key="6">
    <source>
        <dbReference type="PROSITE" id="PS50172"/>
    </source>
</evidence>
<keyword evidence="3" id="KW-0479">Metal-binding</keyword>
<dbReference type="InterPro" id="IPR001357">
    <property type="entry name" value="BRCT_dom"/>
</dbReference>
<evidence type="ECO:0000256" key="4">
    <source>
        <dbReference type="ARBA" id="ARBA00022833"/>
    </source>
</evidence>
<dbReference type="Gene3D" id="3.40.50.10190">
    <property type="entry name" value="BRCT domain"/>
    <property type="match status" value="1"/>
</dbReference>
<dbReference type="Gene3D" id="1.10.150.20">
    <property type="entry name" value="5' to 3' exonuclease, C-terminal subdomain"/>
    <property type="match status" value="1"/>
</dbReference>
<keyword evidence="4" id="KW-0862">Zinc</keyword>
<dbReference type="InterPro" id="IPR004150">
    <property type="entry name" value="NAD_DNA_ligase_OB"/>
</dbReference>
<feature type="domain" description="BRCT" evidence="6">
    <location>
        <begin position="555"/>
        <end position="632"/>
    </location>
</feature>
<sequence>MSLSKGLIQNIIQQKILLGDLSNDDLAKFCQQANSAYRQGHPIISDQDYDFIYLAELKKRLPQHELLQFIEPEGQGFSDEKVLLPEIMLSTEKAYSWGEIHKWIERLQKSCLEININSKSIQIKATPKLDGFAGYDDGSHLYTRGDGKKGSNITRVFDRGLQVFNESGRGQGAGEIVIKKSYFDQHLSDKFEYPRNFQASLIKEKPLDERARQAIAESAALFVPFAQLPKWLGSIEETIENFDKIINDISLAVDFDVDGVVFETTNQTLKKHMGANRKFHRWQIAYKENKDKAQVKVLGVTPQVGRTGKITPVAELEPTLLSGATIVRATGHHYGLVKEQGLGAGSVVELTRSGLVIPKIIKVLKSVETSIPSCCPSCKADLVWQSDFLMCVNHSECPAQIVARMEYFFKILANNDGFGVATIEKLYEHGIRKISKIYQLSEYDFTQMGFGDKTSANLLNQLKRSSSEEIEDWRFLAAFGIARMGMGNCENLLKFCSIKDIFELDVLQIANIDGFAVLSAELIVDGLKSVRDEFDLLSSYEFNLELTPLNRNNLDFSHPLVGKKIVFTGKMQGSRDDMKKHAKSIGIQVVSSVTGKTDYLIVGDSVGQKKIESAEKFNVEVIKERDYINMIG</sequence>
<dbReference type="AlphaFoldDB" id="A0A1W1D920"/>
<dbReference type="SMART" id="SM00532">
    <property type="entry name" value="LIGANc"/>
    <property type="match status" value="1"/>
</dbReference>
<keyword evidence="1 7" id="KW-0436">Ligase</keyword>
<dbReference type="Gene3D" id="2.40.50.140">
    <property type="entry name" value="Nucleic acid-binding proteins"/>
    <property type="match status" value="1"/>
</dbReference>
<dbReference type="GO" id="GO:0006260">
    <property type="term" value="P:DNA replication"/>
    <property type="evidence" value="ECO:0007669"/>
    <property type="project" value="UniProtKB-KW"/>
</dbReference>
<dbReference type="InterPro" id="IPR010994">
    <property type="entry name" value="RuvA_2-like"/>
</dbReference>
<keyword evidence="5" id="KW-0520">NAD</keyword>
<dbReference type="GO" id="GO:0006281">
    <property type="term" value="P:DNA repair"/>
    <property type="evidence" value="ECO:0007669"/>
    <property type="project" value="InterPro"/>
</dbReference>
<dbReference type="GO" id="GO:0046872">
    <property type="term" value="F:metal ion binding"/>
    <property type="evidence" value="ECO:0007669"/>
    <property type="project" value="UniProtKB-KW"/>
</dbReference>
<dbReference type="Pfam" id="PF14520">
    <property type="entry name" value="HHH_5"/>
    <property type="match status" value="1"/>
</dbReference>
<gene>
    <name evidence="7" type="ORF">MNB_SUP05-4-464</name>
</gene>
<reference evidence="7" key="1">
    <citation type="submission" date="2016-10" db="EMBL/GenBank/DDBJ databases">
        <authorList>
            <person name="de Groot N.N."/>
        </authorList>
    </citation>
    <scope>NUCLEOTIDE SEQUENCE</scope>
</reference>
<dbReference type="PIRSF" id="PIRSF001604">
    <property type="entry name" value="LigA"/>
    <property type="match status" value="1"/>
</dbReference>
<evidence type="ECO:0000256" key="5">
    <source>
        <dbReference type="ARBA" id="ARBA00023027"/>
    </source>
</evidence>
<dbReference type="InterPro" id="IPR001679">
    <property type="entry name" value="DNA_ligase"/>
</dbReference>
<proteinExistence type="inferred from homology"/>
<dbReference type="InterPro" id="IPR036420">
    <property type="entry name" value="BRCT_dom_sf"/>
</dbReference>
<dbReference type="Gene3D" id="3.30.470.30">
    <property type="entry name" value="DNA ligase/mRNA capping enzyme"/>
    <property type="match status" value="1"/>
</dbReference>
<dbReference type="InterPro" id="IPR013840">
    <property type="entry name" value="DNAligase_N"/>
</dbReference>
<evidence type="ECO:0000313" key="7">
    <source>
        <dbReference type="EMBL" id="SFV76926.1"/>
    </source>
</evidence>
<dbReference type="PROSITE" id="PS50172">
    <property type="entry name" value="BRCT"/>
    <property type="match status" value="1"/>
</dbReference>
<organism evidence="7">
    <name type="scientific">hydrothermal vent metagenome</name>
    <dbReference type="NCBI Taxonomy" id="652676"/>
    <lineage>
        <taxon>unclassified sequences</taxon>
        <taxon>metagenomes</taxon>
        <taxon>ecological metagenomes</taxon>
    </lineage>
</organism>
<keyword evidence="2" id="KW-0235">DNA replication</keyword>
<evidence type="ECO:0000256" key="2">
    <source>
        <dbReference type="ARBA" id="ARBA00022705"/>
    </source>
</evidence>